<sequence>METDPYLLLAPALHADDHLKLALPVYDDGEEPVRHAAAVAPMTATGTRSEAGEEQAAWSEQPSSSTSAASQQPSLILALVSHVDDHDRELAALLVFKRRSKQPNSLAALDAVPIRGDFRASVLPAHRALRFTFSSQHDVFSASTPDSRSLTDLMKVSKELAHTHASLFSQHNIQNDPTLAHARDVWDGEWKWLETYIGTALQDSAAAAASQNTPVFSRFTRSAFIKPARPAKQYVPAADELKISIGTFNVNGRLPDSDPAATTSASSGEQLRHWIKPEDDPDLLVLGFQELDLSGSAYLFFNPKRQAAWAAAIAAALGPVRAAQYTLLASRQLVGILCFVYVRNELRDHIHTIRTASLKVGWGGWTGNKGGVGIRFTYDPRSPHEQAQAAAGGQAAERRREEAEQHKESAEGEVGTASLHSSSSAATTAAATAADTHEADLSSTSTSASPTSPLANFLAARERRAARLGGKADPQTERTFCFICSHLSAGAGADMADRRRADAREVLKKMEFWLEVNPAAQDDDAGGVRAVGKISVSQQQQALSPSVETSGILPAAPAAGASMVQDVDGKMVTTVGSAGAADVAVSAALTQRRESGKLDCEVDSEDPADLGATMSVERATPSVLSEEASSVTLAGVQKDTETDAESVGAFTTLPSVASTLVDEEGVLKSTEAELVPGPVLPRGPPSPRSASEPAASRTVTPTLPLTPATPAQSQHTDTNISAANASSTHQEQQQVPSPSAAAASLHLQANAHAAASQLQTEPYSYSISPLSHDILFFFGDLNWRLDDIPNDEIRRRARAGAGANGSTKDRQQLATLVQFDQLVRDRVWEARRRKLDFGQGGDRGASPWGAPILTLDGAKPSTSAALAAHASSTSAPPLTGSASNPLRSFEEGDVGRFAPTYKYDVGAGTEDVWDSSEKMRAPAWTDRVLWRVSPSLVDALRKRRLAADTGANHGDPAQAQAQVENKADGAEKDANDGEADEEGGADAPTAVLRTGAGGLVKLLEYDSVPQIRLSDHKPVRAVFVVKTSA</sequence>
<feature type="compositionally biased region" description="Pro residues" evidence="1">
    <location>
        <begin position="678"/>
        <end position="687"/>
    </location>
</feature>
<feature type="region of interest" description="Disordered" evidence="1">
    <location>
        <begin position="43"/>
        <end position="70"/>
    </location>
</feature>
<feature type="region of interest" description="Disordered" evidence="1">
    <location>
        <begin position="592"/>
        <end position="646"/>
    </location>
</feature>
<reference evidence="3" key="1">
    <citation type="journal article" date="2023" name="PhytoFront">
        <title>Draft Genome Resources of Seven Strains of Tilletia horrida, Causal Agent of Kernel Smut of Rice.</title>
        <authorList>
            <person name="Khanal S."/>
            <person name="Antony Babu S."/>
            <person name="Zhou X.G."/>
        </authorList>
    </citation>
    <scope>NUCLEOTIDE SEQUENCE</scope>
    <source>
        <strain evidence="3">TX3</strain>
    </source>
</reference>
<dbReference type="InterPro" id="IPR036691">
    <property type="entry name" value="Endo/exonu/phosph_ase_sf"/>
</dbReference>
<feature type="region of interest" description="Disordered" evidence="1">
    <location>
        <begin position="948"/>
        <end position="990"/>
    </location>
</feature>
<dbReference type="InterPro" id="IPR046985">
    <property type="entry name" value="IP5"/>
</dbReference>
<feature type="region of interest" description="Disordered" evidence="1">
    <location>
        <begin position="669"/>
        <end position="717"/>
    </location>
</feature>
<feature type="compositionally biased region" description="Low complexity" evidence="1">
    <location>
        <begin position="688"/>
        <end position="711"/>
    </location>
</feature>
<feature type="compositionally biased region" description="Low complexity" evidence="1">
    <location>
        <begin position="441"/>
        <end position="453"/>
    </location>
</feature>
<feature type="compositionally biased region" description="Low complexity" evidence="1">
    <location>
        <begin position="56"/>
        <end position="70"/>
    </location>
</feature>
<keyword evidence="4" id="KW-1185">Reference proteome</keyword>
<dbReference type="Pfam" id="PF22669">
    <property type="entry name" value="Exo_endo_phos2"/>
    <property type="match status" value="2"/>
</dbReference>
<evidence type="ECO:0000313" key="3">
    <source>
        <dbReference type="EMBL" id="KAK0537424.1"/>
    </source>
</evidence>
<evidence type="ECO:0000313" key="4">
    <source>
        <dbReference type="Proteomes" id="UP001176521"/>
    </source>
</evidence>
<feature type="compositionally biased region" description="Low complexity" evidence="1">
    <location>
        <begin position="866"/>
        <end position="879"/>
    </location>
</feature>
<dbReference type="AlphaFoldDB" id="A0AAN6GEN4"/>
<accession>A0AAN6GEN4</accession>
<organism evidence="3 4">
    <name type="scientific">Tilletia horrida</name>
    <dbReference type="NCBI Taxonomy" id="155126"/>
    <lineage>
        <taxon>Eukaryota</taxon>
        <taxon>Fungi</taxon>
        <taxon>Dikarya</taxon>
        <taxon>Basidiomycota</taxon>
        <taxon>Ustilaginomycotina</taxon>
        <taxon>Exobasidiomycetes</taxon>
        <taxon>Tilletiales</taxon>
        <taxon>Tilletiaceae</taxon>
        <taxon>Tilletia</taxon>
    </lineage>
</organism>
<dbReference type="GO" id="GO:0046856">
    <property type="term" value="P:phosphatidylinositol dephosphorylation"/>
    <property type="evidence" value="ECO:0007669"/>
    <property type="project" value="InterPro"/>
</dbReference>
<dbReference type="PANTHER" id="PTHR11200:SF300">
    <property type="entry name" value="TYPE II INOSITOL 1,4,5-TRISPHOSPHATE 5-PHOSPHATASE"/>
    <property type="match status" value="1"/>
</dbReference>
<dbReference type="EMBL" id="JAPDMQ010000060">
    <property type="protein sequence ID" value="KAK0537424.1"/>
    <property type="molecule type" value="Genomic_DNA"/>
</dbReference>
<feature type="compositionally biased region" description="Basic and acidic residues" evidence="1">
    <location>
        <begin position="396"/>
        <end position="410"/>
    </location>
</feature>
<protein>
    <recommendedName>
        <fullName evidence="2">Inositol polyphosphate-related phosphatase domain-containing protein</fullName>
    </recommendedName>
</protein>
<feature type="region of interest" description="Disordered" evidence="1">
    <location>
        <begin position="866"/>
        <end position="891"/>
    </location>
</feature>
<dbReference type="Gene3D" id="3.60.10.10">
    <property type="entry name" value="Endonuclease/exonuclease/phosphatase"/>
    <property type="match status" value="2"/>
</dbReference>
<dbReference type="Proteomes" id="UP001176521">
    <property type="component" value="Unassembled WGS sequence"/>
</dbReference>
<comment type="caution">
    <text evidence="3">The sequence shown here is derived from an EMBL/GenBank/DDBJ whole genome shotgun (WGS) entry which is preliminary data.</text>
</comment>
<evidence type="ECO:0000256" key="1">
    <source>
        <dbReference type="SAM" id="MobiDB-lite"/>
    </source>
</evidence>
<dbReference type="SMART" id="SM00128">
    <property type="entry name" value="IPPc"/>
    <property type="match status" value="1"/>
</dbReference>
<gene>
    <name evidence="3" type="ORF">OC842_001636</name>
</gene>
<feature type="region of interest" description="Disordered" evidence="1">
    <location>
        <begin position="376"/>
        <end position="453"/>
    </location>
</feature>
<proteinExistence type="predicted"/>
<dbReference type="InterPro" id="IPR000300">
    <property type="entry name" value="IPPc"/>
</dbReference>
<name>A0AAN6GEN4_9BASI</name>
<evidence type="ECO:0000259" key="2">
    <source>
        <dbReference type="SMART" id="SM00128"/>
    </source>
</evidence>
<dbReference type="GO" id="GO:0004439">
    <property type="term" value="F:phosphatidylinositol-4,5-bisphosphate 5-phosphatase activity"/>
    <property type="evidence" value="ECO:0007669"/>
    <property type="project" value="TreeGrafter"/>
</dbReference>
<dbReference type="PANTHER" id="PTHR11200">
    <property type="entry name" value="INOSITOL 5-PHOSPHATASE"/>
    <property type="match status" value="1"/>
</dbReference>
<feature type="compositionally biased region" description="Low complexity" evidence="1">
    <location>
        <begin position="385"/>
        <end position="395"/>
    </location>
</feature>
<dbReference type="SUPFAM" id="SSF56219">
    <property type="entry name" value="DNase I-like"/>
    <property type="match status" value="2"/>
</dbReference>
<feature type="compositionally biased region" description="Basic and acidic residues" evidence="1">
    <location>
        <begin position="965"/>
        <end position="975"/>
    </location>
</feature>
<feature type="domain" description="Inositol polyphosphate-related phosphatase" evidence="2">
    <location>
        <begin position="239"/>
        <end position="540"/>
    </location>
</feature>
<feature type="compositionally biased region" description="Low complexity" evidence="1">
    <location>
        <begin position="416"/>
        <end position="434"/>
    </location>
</feature>